<feature type="transmembrane region" description="Helical" evidence="1">
    <location>
        <begin position="350"/>
        <end position="369"/>
    </location>
</feature>
<sequence>MKKFNWKPLLPHLLAIGIFLVVSVIYCLPALKGMMVNMHDLLGAKGMAQQSWDFKDKYGYIPNWTNSMFAGMPGYQILFEQTSKITLLYFHYIFTLGLPEPANFFFLACVGFYILCVSLNIKPWIGTLASLGYAYASYSAVIVTVGHVTKFAAMGYAPAVIAGLLLLTQRKYILGFMATVLFATLQVYQNHLQITYYTLIISICLGAGFLVTCIKEKDFKHLFSTLGLAMVAGAIALGSFAVMILPTNEYTKESMRGGRSELTPKKGKSNTTKNGLDKDYAFTWSYGIDETLTLVLPAFKGGSSGSGELGGENSHVVKAMQDNSLPQDAINYFYQYMSAYWGPQTSGTSGTVYLGAITCMLFIIGLFIVKWADKGWIIAASIIGIVLAWGSHFPAVNYFLFDHLPLYNKFRAPTMSLVIPQLTFPLLGALALQILFYSKYDLTAMKEKLKWSGITVVALVAVLAFVYVGGSFKSPNDTQLKEGIANALSQGGSKEQAATISNAIMSGLTADRKGLYGSDLLRVIFFMALAGVVIWYTINKKIKPEIALIVLTAAMFVDLITVDLRYLKSDNYVDKDEFIAPFLPNAADLQIKKDTSYYRVFDQTTDPWNSSRCAYNHNSIGGYHPAKLALFQDLIENQLGKGNMEAFNMLNTKYFIVQGQGNNAAPVAQQNPGAYGNAWLVKSIKEVANADEEMKALDSVNKSVAIIDKREASKVTAQPQYDSTANITFIQNLNDYLKYESNAATNQFAVFSEIYYPYGWVATVDGKETPIVRTNYLLRGINIPAGKHTIEFNFKPHSVALGNLLGLILGIVGYIVLLGGGFLLWRNYKKGVA</sequence>
<keyword evidence="1" id="KW-1133">Transmembrane helix</keyword>
<reference evidence="3" key="1">
    <citation type="journal article" date="2019" name="Int. J. Syst. Evol. Microbiol.">
        <title>The Global Catalogue of Microorganisms (GCM) 10K type strain sequencing project: providing services to taxonomists for standard genome sequencing and annotation.</title>
        <authorList>
            <consortium name="The Broad Institute Genomics Platform"/>
            <consortium name="The Broad Institute Genome Sequencing Center for Infectious Disease"/>
            <person name="Wu L."/>
            <person name="Ma J."/>
        </authorList>
    </citation>
    <scope>NUCLEOTIDE SEQUENCE [LARGE SCALE GENOMIC DNA]</scope>
    <source>
        <strain evidence="3">CECT 8010</strain>
    </source>
</reference>
<keyword evidence="1" id="KW-0812">Transmembrane</keyword>
<proteinExistence type="predicted"/>
<feature type="transmembrane region" description="Helical" evidence="1">
    <location>
        <begin position="194"/>
        <end position="214"/>
    </location>
</feature>
<keyword evidence="3" id="KW-1185">Reference proteome</keyword>
<dbReference type="Proteomes" id="UP001595906">
    <property type="component" value="Unassembled WGS sequence"/>
</dbReference>
<evidence type="ECO:0000256" key="1">
    <source>
        <dbReference type="SAM" id="Phobius"/>
    </source>
</evidence>
<dbReference type="Pfam" id="PF09586">
    <property type="entry name" value="YfhO"/>
    <property type="match status" value="1"/>
</dbReference>
<feature type="transmembrane region" description="Helical" evidence="1">
    <location>
        <begin position="546"/>
        <end position="567"/>
    </location>
</feature>
<feature type="transmembrane region" description="Helical" evidence="1">
    <location>
        <begin position="128"/>
        <end position="145"/>
    </location>
</feature>
<feature type="transmembrane region" description="Helical" evidence="1">
    <location>
        <begin position="415"/>
        <end position="437"/>
    </location>
</feature>
<dbReference type="InterPro" id="IPR018580">
    <property type="entry name" value="Uncharacterised_YfhO"/>
</dbReference>
<evidence type="ECO:0000313" key="3">
    <source>
        <dbReference type="Proteomes" id="UP001595906"/>
    </source>
</evidence>
<dbReference type="EMBL" id="JBHSDC010000002">
    <property type="protein sequence ID" value="MFC4230782.1"/>
    <property type="molecule type" value="Genomic_DNA"/>
</dbReference>
<feature type="transmembrane region" description="Helical" evidence="1">
    <location>
        <begin position="12"/>
        <end position="31"/>
    </location>
</feature>
<dbReference type="PANTHER" id="PTHR38454">
    <property type="entry name" value="INTEGRAL MEMBRANE PROTEIN-RELATED"/>
    <property type="match status" value="1"/>
</dbReference>
<comment type="caution">
    <text evidence="2">The sequence shown here is derived from an EMBL/GenBank/DDBJ whole genome shotgun (WGS) entry which is preliminary data.</text>
</comment>
<feature type="transmembrane region" description="Helical" evidence="1">
    <location>
        <begin position="520"/>
        <end position="539"/>
    </location>
</feature>
<feature type="transmembrane region" description="Helical" evidence="1">
    <location>
        <begin position="376"/>
        <end position="395"/>
    </location>
</feature>
<dbReference type="PANTHER" id="PTHR38454:SF1">
    <property type="entry name" value="INTEGRAL MEMBRANE PROTEIN"/>
    <property type="match status" value="1"/>
</dbReference>
<dbReference type="RefSeq" id="WP_379012167.1">
    <property type="nucleotide sequence ID" value="NZ_JBHSDC010000002.1"/>
</dbReference>
<name>A0ABV8PV42_9BACT</name>
<accession>A0ABV8PV42</accession>
<keyword evidence="1" id="KW-0472">Membrane</keyword>
<evidence type="ECO:0000313" key="2">
    <source>
        <dbReference type="EMBL" id="MFC4230782.1"/>
    </source>
</evidence>
<organism evidence="2 3">
    <name type="scientific">Parasediminibacterium paludis</name>
    <dbReference type="NCBI Taxonomy" id="908966"/>
    <lineage>
        <taxon>Bacteria</taxon>
        <taxon>Pseudomonadati</taxon>
        <taxon>Bacteroidota</taxon>
        <taxon>Chitinophagia</taxon>
        <taxon>Chitinophagales</taxon>
        <taxon>Chitinophagaceae</taxon>
        <taxon>Parasediminibacterium</taxon>
    </lineage>
</organism>
<feature type="transmembrane region" description="Helical" evidence="1">
    <location>
        <begin position="449"/>
        <end position="468"/>
    </location>
</feature>
<feature type="transmembrane region" description="Helical" evidence="1">
    <location>
        <begin position="172"/>
        <end position="188"/>
    </location>
</feature>
<protein>
    <submittedName>
        <fullName evidence="2">YfhO family protein</fullName>
    </submittedName>
</protein>
<feature type="transmembrane region" description="Helical" evidence="1">
    <location>
        <begin position="151"/>
        <end position="167"/>
    </location>
</feature>
<feature type="transmembrane region" description="Helical" evidence="1">
    <location>
        <begin position="804"/>
        <end position="825"/>
    </location>
</feature>
<feature type="transmembrane region" description="Helical" evidence="1">
    <location>
        <begin position="102"/>
        <end position="121"/>
    </location>
</feature>
<feature type="transmembrane region" description="Helical" evidence="1">
    <location>
        <begin position="226"/>
        <end position="245"/>
    </location>
</feature>
<gene>
    <name evidence="2" type="ORF">ACFOW1_02695</name>
</gene>